<feature type="transmembrane region" description="Helical" evidence="6">
    <location>
        <begin position="540"/>
        <end position="560"/>
    </location>
</feature>
<accession>A0ABM3YQK1</accession>
<evidence type="ECO:0000256" key="1">
    <source>
        <dbReference type="ARBA" id="ARBA00004141"/>
    </source>
</evidence>
<feature type="transmembrane region" description="Helical" evidence="6">
    <location>
        <begin position="713"/>
        <end position="737"/>
    </location>
</feature>
<feature type="transmembrane region" description="Helical" evidence="6">
    <location>
        <begin position="780"/>
        <end position="800"/>
    </location>
</feature>
<dbReference type="PROSITE" id="PS50850">
    <property type="entry name" value="MFS"/>
    <property type="match status" value="2"/>
</dbReference>
<evidence type="ECO:0000256" key="3">
    <source>
        <dbReference type="ARBA" id="ARBA00022989"/>
    </source>
</evidence>
<keyword evidence="8" id="KW-1185">Reference proteome</keyword>
<feature type="transmembrane region" description="Helical" evidence="6">
    <location>
        <begin position="629"/>
        <end position="648"/>
    </location>
</feature>
<feature type="transmembrane region" description="Helical" evidence="6">
    <location>
        <begin position="507"/>
        <end position="528"/>
    </location>
</feature>
<dbReference type="Proteomes" id="UP001652622">
    <property type="component" value="Unplaced"/>
</dbReference>
<dbReference type="RefSeq" id="XP_060538396.1">
    <property type="nucleotide sequence ID" value="XM_060682413.1"/>
</dbReference>
<protein>
    <submittedName>
        <fullName evidence="9">Solute carrier family 2, facilitated glucose transporter member 5-like</fullName>
    </submittedName>
</protein>
<dbReference type="GeneID" id="117659562"/>
<dbReference type="PROSITE" id="PS00217">
    <property type="entry name" value="SUGAR_TRANSPORT_2"/>
    <property type="match status" value="2"/>
</dbReference>
<feature type="transmembrane region" description="Helical" evidence="6">
    <location>
        <begin position="20"/>
        <end position="47"/>
    </location>
</feature>
<evidence type="ECO:0000313" key="9">
    <source>
        <dbReference type="RefSeq" id="XP_060538396.1"/>
    </source>
</evidence>
<evidence type="ECO:0000256" key="2">
    <source>
        <dbReference type="ARBA" id="ARBA00022692"/>
    </source>
</evidence>
<feature type="transmembrane region" description="Helical" evidence="6">
    <location>
        <begin position="99"/>
        <end position="116"/>
    </location>
</feature>
<dbReference type="InterPro" id="IPR045263">
    <property type="entry name" value="GLUT"/>
</dbReference>
<feature type="transmembrane region" description="Helical" evidence="6">
    <location>
        <begin position="128"/>
        <end position="148"/>
    </location>
</feature>
<feature type="transmembrane region" description="Helical" evidence="6">
    <location>
        <begin position="753"/>
        <end position="773"/>
    </location>
</feature>
<feature type="coiled-coil region" evidence="5">
    <location>
        <begin position="231"/>
        <end position="258"/>
    </location>
</feature>
<feature type="domain" description="Major facilitator superfamily (MFS) profile" evidence="7">
    <location>
        <begin position="23"/>
        <end position="469"/>
    </location>
</feature>
<feature type="transmembrane region" description="Helical" evidence="6">
    <location>
        <begin position="190"/>
        <end position="209"/>
    </location>
</feature>
<keyword evidence="5" id="KW-0175">Coiled coil</keyword>
<feature type="transmembrane region" description="Helical" evidence="6">
    <location>
        <begin position="407"/>
        <end position="434"/>
    </location>
</feature>
<gene>
    <name evidence="9" type="primary">LOC117659562</name>
</gene>
<feature type="transmembrane region" description="Helical" evidence="6">
    <location>
        <begin position="314"/>
        <end position="336"/>
    </location>
</feature>
<organism evidence="8 9">
    <name type="scientific">Pantherophis guttatus</name>
    <name type="common">Corn snake</name>
    <name type="synonym">Elaphe guttata</name>
    <dbReference type="NCBI Taxonomy" id="94885"/>
    <lineage>
        <taxon>Eukaryota</taxon>
        <taxon>Metazoa</taxon>
        <taxon>Chordata</taxon>
        <taxon>Craniata</taxon>
        <taxon>Vertebrata</taxon>
        <taxon>Euteleostomi</taxon>
        <taxon>Lepidosauria</taxon>
        <taxon>Squamata</taxon>
        <taxon>Bifurcata</taxon>
        <taxon>Unidentata</taxon>
        <taxon>Episquamata</taxon>
        <taxon>Toxicofera</taxon>
        <taxon>Serpentes</taxon>
        <taxon>Colubroidea</taxon>
        <taxon>Colubridae</taxon>
        <taxon>Colubrinae</taxon>
        <taxon>Pantherophis</taxon>
    </lineage>
</organism>
<feature type="transmembrane region" description="Helical" evidence="6">
    <location>
        <begin position="806"/>
        <end position="834"/>
    </location>
</feature>
<dbReference type="InterPro" id="IPR005829">
    <property type="entry name" value="Sugar_transporter_CS"/>
</dbReference>
<feature type="transmembrane region" description="Helical" evidence="6">
    <location>
        <begin position="874"/>
        <end position="892"/>
    </location>
</feature>
<evidence type="ECO:0000259" key="7">
    <source>
        <dbReference type="PROSITE" id="PS50850"/>
    </source>
</evidence>
<feature type="transmembrane region" description="Helical" evidence="6">
    <location>
        <begin position="846"/>
        <end position="868"/>
    </location>
</feature>
<dbReference type="PANTHER" id="PTHR23503:SF32">
    <property type="entry name" value="SOLUTE CARRIER FAMILY 2, FACILITATED GLUCOSE TRANSPORTER MEMBER 5"/>
    <property type="match status" value="1"/>
</dbReference>
<dbReference type="Gene3D" id="1.20.1250.20">
    <property type="entry name" value="MFS general substrate transporter like domains"/>
    <property type="match status" value="2"/>
</dbReference>
<dbReference type="PROSITE" id="PS00216">
    <property type="entry name" value="SUGAR_TRANSPORT_1"/>
    <property type="match status" value="1"/>
</dbReference>
<feature type="coiled-coil region" evidence="5">
    <location>
        <begin position="670"/>
        <end position="697"/>
    </location>
</feature>
<feature type="transmembrane region" description="Helical" evidence="6">
    <location>
        <begin position="368"/>
        <end position="395"/>
    </location>
</feature>
<name>A0ABM3YQK1_PANGU</name>
<dbReference type="Pfam" id="PF00083">
    <property type="entry name" value="Sugar_tr"/>
    <property type="match status" value="2"/>
</dbReference>
<evidence type="ECO:0000256" key="5">
    <source>
        <dbReference type="SAM" id="Coils"/>
    </source>
</evidence>
<reference evidence="9" key="1">
    <citation type="submission" date="2025-08" db="UniProtKB">
        <authorList>
            <consortium name="RefSeq"/>
        </authorList>
    </citation>
    <scope>IDENTIFICATION</scope>
    <source>
        <tissue evidence="9">Blood</tissue>
    </source>
</reference>
<dbReference type="SUPFAM" id="SSF103473">
    <property type="entry name" value="MFS general substrate transporter"/>
    <property type="match status" value="2"/>
</dbReference>
<feature type="transmembrane region" description="Helical" evidence="6">
    <location>
        <begin position="455"/>
        <end position="475"/>
    </location>
</feature>
<evidence type="ECO:0000256" key="6">
    <source>
        <dbReference type="SAM" id="Phobius"/>
    </source>
</evidence>
<feature type="transmembrane region" description="Helical" evidence="6">
    <location>
        <begin position="342"/>
        <end position="361"/>
    </location>
</feature>
<keyword evidence="3 6" id="KW-1133">Transmembrane helix</keyword>
<dbReference type="InterPro" id="IPR020846">
    <property type="entry name" value="MFS_dom"/>
</dbReference>
<sequence length="924" mass="104779">MEDKEESEPTTQNNKLTRPLVLSVMGSSLGVLQYGYTFFLMTHPVAVKIQLLNLQEEGLKEEAVRFKFLILLTIFIPLGGLLGVYLWGYLADKYGRKSAILISNVISIFSAAILCFDKIFQRFEFSLFARFFVGIASGTLNYSVSLYILEISSLNQRGTLVTTLVLFFIWGYILVQILTSPQIWGNEESFSLLVGVAAIFAIISSILLVPCPESPRFLYLQRNDEEKAREVLKKLRGEEDVEEEMEELRQEHFAESNRKNMTVWELLRFRSLRWHVITVAVLVSGSRFIQTNAVLFFAQQSFQTLKLSAKTMKLLPLVGSVVIQMMLLTTICTIEPFGRRLLILSGFMICIISNIALVFIFKNDSPALAILSIILIFLFFVGYVMGPASVLPVIIGELFLQSSRASAYVIAGFISWGINFLSALLFLLTNGFFLHLPGRMEDKEESEPTIQDDKLTGPLFLSVVGSSFGAFQYGYMSYLITNPIVVKMQFMIPQNAEIEKDPVRFKFLLLLPIFVPLGGLFGVLLWGYLADRYGRKSAILISNGISFFSSAILCLDRIIHRFEFSFFARFFVGIATGTFTYSFSLYILEISSLNLRGALVNTLLLFITWGYLLVQILTNPQIWGNEENYSLLMGVIAIFAIINSIFLVRSPESPRFLYLQRNDEEKAREVLKKLRGEEDVEEEMEELRQEHLAESSQKNMTVSKLFRFRSLRLHVIVVVVLIVGSRFMQTNAVIIFAKQNYRTLKLSDKTMKLLPLVGSVVIQLMLLTTICTIDSLGRRFLLLSGFLICIISSIGIVFILQKERPALAVLGIILIFIFFVGYITGPASIIPVIIGELFLQSSRASAYAIAGFVSWTIHFFSALLFLLTKSYLESYYLLLYWPFMILAFIYIFRVVPETNGKTFQEIQKNMAACISRNSRKITAE</sequence>
<feature type="transmembrane region" description="Helical" evidence="6">
    <location>
        <begin position="274"/>
        <end position="298"/>
    </location>
</feature>
<dbReference type="InterPro" id="IPR005828">
    <property type="entry name" value="MFS_sugar_transport-like"/>
</dbReference>
<feature type="transmembrane region" description="Helical" evidence="6">
    <location>
        <begin position="598"/>
        <end position="617"/>
    </location>
</feature>
<keyword evidence="4 6" id="KW-0472">Membrane</keyword>
<keyword evidence="2 6" id="KW-0812">Transmembrane</keyword>
<evidence type="ECO:0000313" key="8">
    <source>
        <dbReference type="Proteomes" id="UP001652622"/>
    </source>
</evidence>
<comment type="subcellular location">
    <subcellularLocation>
        <location evidence="1">Membrane</location>
        <topology evidence="1">Multi-pass membrane protein</topology>
    </subcellularLocation>
</comment>
<feature type="transmembrane region" description="Helical" evidence="6">
    <location>
        <begin position="566"/>
        <end position="586"/>
    </location>
</feature>
<feature type="domain" description="Major facilitator superfamily (MFS) profile" evidence="7">
    <location>
        <begin position="462"/>
        <end position="899"/>
    </location>
</feature>
<proteinExistence type="predicted"/>
<dbReference type="PANTHER" id="PTHR23503">
    <property type="entry name" value="SOLUTE CARRIER FAMILY 2"/>
    <property type="match status" value="1"/>
</dbReference>
<dbReference type="InterPro" id="IPR036259">
    <property type="entry name" value="MFS_trans_sf"/>
</dbReference>
<feature type="transmembrane region" description="Helical" evidence="6">
    <location>
        <begin position="68"/>
        <end position="87"/>
    </location>
</feature>
<feature type="transmembrane region" description="Helical" evidence="6">
    <location>
        <begin position="160"/>
        <end position="178"/>
    </location>
</feature>
<evidence type="ECO:0000256" key="4">
    <source>
        <dbReference type="ARBA" id="ARBA00023136"/>
    </source>
</evidence>